<dbReference type="Gene3D" id="3.40.50.300">
    <property type="entry name" value="P-loop containing nucleotide triphosphate hydrolases"/>
    <property type="match status" value="1"/>
</dbReference>
<dbReference type="AlphaFoldDB" id="A0A1G6Z3J1"/>
<dbReference type="SUPFAM" id="SSF48452">
    <property type="entry name" value="TPR-like"/>
    <property type="match status" value="1"/>
</dbReference>
<feature type="domain" description="NB-ARC" evidence="1">
    <location>
        <begin position="56"/>
        <end position="216"/>
    </location>
</feature>
<dbReference type="PRINTS" id="PR00364">
    <property type="entry name" value="DISEASERSIST"/>
</dbReference>
<dbReference type="InterPro" id="IPR002182">
    <property type="entry name" value="NB-ARC"/>
</dbReference>
<gene>
    <name evidence="2" type="ORF">SAMN05216174_12539</name>
</gene>
<sequence length="698" mass="74857">MHNVVSGAGGNVVQVNSLTGDVNIMSGAGKAVPKQLPASPWPFVNRRKELADLDARLIARGTDAAWLGVVSGLGGVGKTATVLRWANAVASQFPDGQLYVDYAALRTESGTAVGDALADCLRGLGVQDDHIPGSSSGRLGLFRTKIAGRRCLIVLDDVTEPAQVLPFLPNAPGSAVVVTSNDRLVDLQLNGADPIMLQPLRPDDGVRMLQELCGEQRVLAERETARELVRLCAGLPIALRVASARLVASPRLRIGDLVSELADESRRLHGFARRGERLVSAVFDNVYRNLPGEAAMVYRRLGCVPCLDITWDVAEIAAMGVGGVDDAVQRLIEANLLNEVEGDRLRFHDLVRLHARECAARDEPAEVEASIVRAVAGHYLPRAVFADLATMNPNRLRIADPTALTEGLTDPFNGSSVKAAKWQVRERANLLHVLRAVADRGWHETAWQLAEALVPLYLNQRYLADWVESSELGAVAARLASNPAAEARLRSLVSRAYTDLGELTRAKEELHTAKELAHESGNLVLVASVWEFTGRYLDKVNPAGAVDAYRQAIEVNTAAKEWRGVALVTYFLGRALHASGDHAGALPLLTEAHETLTGMGDQRMAARALLSLGVARAKAGETEAARDALGAAADVLEQRGAVIYEAEARQALAGVLERTGDLDGARAQLRRVLEIHEKGGADVTDLVARLARLSPGAP</sequence>
<name>A0A1G6Z3J1_9PSEU</name>
<evidence type="ECO:0000259" key="1">
    <source>
        <dbReference type="Pfam" id="PF00931"/>
    </source>
</evidence>
<dbReference type="Gene3D" id="1.25.40.10">
    <property type="entry name" value="Tetratricopeptide repeat domain"/>
    <property type="match status" value="1"/>
</dbReference>
<organism evidence="2 3">
    <name type="scientific">Actinokineospora iranica</name>
    <dbReference type="NCBI Taxonomy" id="1271860"/>
    <lineage>
        <taxon>Bacteria</taxon>
        <taxon>Bacillati</taxon>
        <taxon>Actinomycetota</taxon>
        <taxon>Actinomycetes</taxon>
        <taxon>Pseudonocardiales</taxon>
        <taxon>Pseudonocardiaceae</taxon>
        <taxon>Actinokineospora</taxon>
    </lineage>
</organism>
<dbReference type="SUPFAM" id="SSF52540">
    <property type="entry name" value="P-loop containing nucleoside triphosphate hydrolases"/>
    <property type="match status" value="1"/>
</dbReference>
<dbReference type="GO" id="GO:0043531">
    <property type="term" value="F:ADP binding"/>
    <property type="evidence" value="ECO:0007669"/>
    <property type="project" value="InterPro"/>
</dbReference>
<dbReference type="EMBL" id="FMZZ01000025">
    <property type="protein sequence ID" value="SDD97200.1"/>
    <property type="molecule type" value="Genomic_DNA"/>
</dbReference>
<dbReference type="PANTHER" id="PTHR47691:SF3">
    <property type="entry name" value="HTH-TYPE TRANSCRIPTIONAL REGULATOR RV0890C-RELATED"/>
    <property type="match status" value="1"/>
</dbReference>
<protein>
    <submittedName>
        <fullName evidence="2">NB-ARC domain-containing protein</fullName>
    </submittedName>
</protein>
<evidence type="ECO:0000313" key="2">
    <source>
        <dbReference type="EMBL" id="SDD97200.1"/>
    </source>
</evidence>
<dbReference type="Pfam" id="PF00931">
    <property type="entry name" value="NB-ARC"/>
    <property type="match status" value="1"/>
</dbReference>
<dbReference type="InterPro" id="IPR011990">
    <property type="entry name" value="TPR-like_helical_dom_sf"/>
</dbReference>
<dbReference type="Proteomes" id="UP000199501">
    <property type="component" value="Unassembled WGS sequence"/>
</dbReference>
<dbReference type="STRING" id="1271860.SAMN05216174_12539"/>
<reference evidence="3" key="1">
    <citation type="submission" date="2016-10" db="EMBL/GenBank/DDBJ databases">
        <authorList>
            <person name="Varghese N."/>
            <person name="Submissions S."/>
        </authorList>
    </citation>
    <scope>NUCLEOTIDE SEQUENCE [LARGE SCALE GENOMIC DNA]</scope>
    <source>
        <strain evidence="3">IBRC-M 10403</strain>
    </source>
</reference>
<dbReference type="PANTHER" id="PTHR47691">
    <property type="entry name" value="REGULATOR-RELATED"/>
    <property type="match status" value="1"/>
</dbReference>
<proteinExistence type="predicted"/>
<accession>A0A1G6Z3J1</accession>
<evidence type="ECO:0000313" key="3">
    <source>
        <dbReference type="Proteomes" id="UP000199501"/>
    </source>
</evidence>
<keyword evidence="3" id="KW-1185">Reference proteome</keyword>
<dbReference type="InterPro" id="IPR027417">
    <property type="entry name" value="P-loop_NTPase"/>
</dbReference>
<dbReference type="RefSeq" id="WP_175483110.1">
    <property type="nucleotide sequence ID" value="NZ_FMZZ01000025.1"/>
</dbReference>